<keyword evidence="2" id="KW-1185">Reference proteome</keyword>
<dbReference type="EMBL" id="CDOD01000034">
    <property type="protein sequence ID" value="CEN37765.1"/>
    <property type="molecule type" value="Genomic_DNA"/>
</dbReference>
<organism evidence="1 2">
    <name type="scientific">Capnocytophaga cynodegmi</name>
    <dbReference type="NCBI Taxonomy" id="28189"/>
    <lineage>
        <taxon>Bacteria</taxon>
        <taxon>Pseudomonadati</taxon>
        <taxon>Bacteroidota</taxon>
        <taxon>Flavobacteriia</taxon>
        <taxon>Flavobacteriales</taxon>
        <taxon>Flavobacteriaceae</taxon>
        <taxon>Capnocytophaga</taxon>
    </lineage>
</organism>
<protein>
    <submittedName>
        <fullName evidence="1">Uncharacterized protein</fullName>
    </submittedName>
</protein>
<accession>A0A0B7HEW3</accession>
<reference evidence="2" key="1">
    <citation type="submission" date="2015-01" db="EMBL/GenBank/DDBJ databases">
        <authorList>
            <person name="MANFREDI Pablo"/>
        </authorList>
    </citation>
    <scope>NUCLEOTIDE SEQUENCE [LARGE SCALE GENOMIC DNA]</scope>
    <source>
        <strain evidence="2">Ccyn2B</strain>
    </source>
</reference>
<gene>
    <name evidence="1" type="ORF">CCYN2B_40200</name>
</gene>
<dbReference type="Proteomes" id="UP000038055">
    <property type="component" value="Unassembled WGS sequence"/>
</dbReference>
<evidence type="ECO:0000313" key="2">
    <source>
        <dbReference type="Proteomes" id="UP000038055"/>
    </source>
</evidence>
<dbReference type="PROSITE" id="PS51257">
    <property type="entry name" value="PROKAR_LIPOPROTEIN"/>
    <property type="match status" value="1"/>
</dbReference>
<name>A0A0B7HEW3_9FLAO</name>
<dbReference type="AlphaFoldDB" id="A0A0B7HEW3"/>
<evidence type="ECO:0000313" key="1">
    <source>
        <dbReference type="EMBL" id="CEN37765.1"/>
    </source>
</evidence>
<proteinExistence type="predicted"/>
<sequence length="46" mass="5123">MFSFLEKDVNLHPKKSGCGAVGSVHVWGACGRWFESSHPDFYFSSS</sequence>